<organism evidence="2 3">
    <name type="scientific">Adineta steineri</name>
    <dbReference type="NCBI Taxonomy" id="433720"/>
    <lineage>
        <taxon>Eukaryota</taxon>
        <taxon>Metazoa</taxon>
        <taxon>Spiralia</taxon>
        <taxon>Gnathifera</taxon>
        <taxon>Rotifera</taxon>
        <taxon>Eurotatoria</taxon>
        <taxon>Bdelloidea</taxon>
        <taxon>Adinetida</taxon>
        <taxon>Adinetidae</taxon>
        <taxon>Adineta</taxon>
    </lineage>
</organism>
<reference evidence="2" key="1">
    <citation type="submission" date="2021-02" db="EMBL/GenBank/DDBJ databases">
        <authorList>
            <person name="Nowell W R."/>
        </authorList>
    </citation>
    <scope>NUCLEOTIDE SEQUENCE</scope>
</reference>
<feature type="region of interest" description="Disordered" evidence="1">
    <location>
        <begin position="1"/>
        <end position="29"/>
    </location>
</feature>
<dbReference type="AlphaFoldDB" id="A0A815NZZ4"/>
<feature type="compositionally biased region" description="Polar residues" evidence="1">
    <location>
        <begin position="1"/>
        <end position="13"/>
    </location>
</feature>
<sequence length="159" mass="17905">MTSPNDSDPSRATTYAAPEQAQSDQKPHMQPQVQVQYVLPLNMQQGGPVLFGQQSSGQIFVQPIGYVDPSSAQICDWLPCASFMVRTSHQFDNYIIQQNVLVDFEQSKIRYSAIETYALSTCRGYLVTGNIVEKPFAYLRHSCKIYQIPKYNVSSTLID</sequence>
<dbReference type="Proteomes" id="UP000663891">
    <property type="component" value="Unassembled WGS sequence"/>
</dbReference>
<proteinExistence type="predicted"/>
<evidence type="ECO:0000256" key="1">
    <source>
        <dbReference type="SAM" id="MobiDB-lite"/>
    </source>
</evidence>
<protein>
    <submittedName>
        <fullName evidence="2">Uncharacterized protein</fullName>
    </submittedName>
</protein>
<name>A0A815NZZ4_9BILA</name>
<dbReference type="EMBL" id="CAJNON010001190">
    <property type="protein sequence ID" value="CAF1438297.1"/>
    <property type="molecule type" value="Genomic_DNA"/>
</dbReference>
<comment type="caution">
    <text evidence="2">The sequence shown here is derived from an EMBL/GenBank/DDBJ whole genome shotgun (WGS) entry which is preliminary data.</text>
</comment>
<accession>A0A815NZZ4</accession>
<dbReference type="OrthoDB" id="10640168at2759"/>
<evidence type="ECO:0000313" key="2">
    <source>
        <dbReference type="EMBL" id="CAF1438297.1"/>
    </source>
</evidence>
<gene>
    <name evidence="2" type="ORF">VCS650_LOCUS38724</name>
</gene>
<evidence type="ECO:0000313" key="3">
    <source>
        <dbReference type="Proteomes" id="UP000663891"/>
    </source>
</evidence>